<keyword evidence="3" id="KW-0378">Hydrolase</keyword>
<dbReference type="PIRSF" id="PIRSF039012">
    <property type="entry name" value="ASP"/>
    <property type="match status" value="1"/>
</dbReference>
<organism evidence="6 7">
    <name type="scientific">Candidatus Blautia merdavium</name>
    <dbReference type="NCBI Taxonomy" id="2838494"/>
    <lineage>
        <taxon>Bacteria</taxon>
        <taxon>Bacillati</taxon>
        <taxon>Bacillota</taxon>
        <taxon>Clostridia</taxon>
        <taxon>Lachnospirales</taxon>
        <taxon>Lachnospiraceae</taxon>
        <taxon>Blautia</taxon>
    </lineage>
</organism>
<dbReference type="Pfam" id="PF24827">
    <property type="entry name" value="AstE_AspA_cat"/>
    <property type="match status" value="1"/>
</dbReference>
<evidence type="ECO:0000313" key="7">
    <source>
        <dbReference type="Proteomes" id="UP000823886"/>
    </source>
</evidence>
<dbReference type="GO" id="GO:0046872">
    <property type="term" value="F:metal ion binding"/>
    <property type="evidence" value="ECO:0007669"/>
    <property type="project" value="UniProtKB-KW"/>
</dbReference>
<dbReference type="Proteomes" id="UP000823886">
    <property type="component" value="Unassembled WGS sequence"/>
</dbReference>
<dbReference type="InterPro" id="IPR043795">
    <property type="entry name" value="N-alpha-Ac-DABA-like"/>
</dbReference>
<evidence type="ECO:0000256" key="1">
    <source>
        <dbReference type="ARBA" id="ARBA00001947"/>
    </source>
</evidence>
<feature type="domain" description="Succinylglutamate desuccinylase/Aspartoacylase catalytic" evidence="5">
    <location>
        <begin position="38"/>
        <end position="209"/>
    </location>
</feature>
<comment type="caution">
    <text evidence="6">The sequence shown here is derived from an EMBL/GenBank/DDBJ whole genome shotgun (WGS) entry which is preliminary data.</text>
</comment>
<keyword evidence="2" id="KW-0479">Metal-binding</keyword>
<dbReference type="CDD" id="cd06254">
    <property type="entry name" value="M14_ASTE_ASPA-like"/>
    <property type="match status" value="1"/>
</dbReference>
<gene>
    <name evidence="6" type="ORF">H9753_13220</name>
</gene>
<evidence type="ECO:0000313" key="6">
    <source>
        <dbReference type="EMBL" id="HJC64551.1"/>
    </source>
</evidence>
<sequence>MWNICGVTLNPGEKKQVMLEPGVKGYQIPATLICGKKPGKTLLVTAGIHAGEYPGVAAVIRLAAEMDPSRVEGNLVFMHCVNTSGFWARTVEIVPEDGYNLNRDYPGREEGTTGEKIAYYFMTELFPYVDFIFDFHSGANTEIMTPLVFYTNAEKVKEASYEAAKALDLAYLVESEATKGQYSYAAHHYDVPGLLVEIGHSHSCHPEWVELYYRNMKLLLQHLGICQFGERKTVENQTVHKKVVYLDAAEQGLWYPAVTARQKVKKGQLLGHAEDFFGNKTKSYYAQEDGTVLYYTDALSVPQDSFLMAYGLEEGAEVL</sequence>
<dbReference type="GO" id="GO:0016811">
    <property type="term" value="F:hydrolase activity, acting on carbon-nitrogen (but not peptide) bonds, in linear amides"/>
    <property type="evidence" value="ECO:0007669"/>
    <property type="project" value="InterPro"/>
</dbReference>
<reference evidence="6" key="2">
    <citation type="submission" date="2021-04" db="EMBL/GenBank/DDBJ databases">
        <authorList>
            <person name="Gilroy R."/>
        </authorList>
    </citation>
    <scope>NUCLEOTIDE SEQUENCE</scope>
    <source>
        <strain evidence="6">ChiBcec2-3848</strain>
    </source>
</reference>
<dbReference type="GO" id="GO:0016788">
    <property type="term" value="F:hydrolase activity, acting on ester bonds"/>
    <property type="evidence" value="ECO:0007669"/>
    <property type="project" value="InterPro"/>
</dbReference>
<dbReference type="InterPro" id="IPR053138">
    <property type="entry name" value="N-alpha-Ac-DABA_deacetylase"/>
</dbReference>
<dbReference type="Gene3D" id="3.40.630.10">
    <property type="entry name" value="Zn peptidases"/>
    <property type="match status" value="1"/>
</dbReference>
<dbReference type="AlphaFoldDB" id="A0A9D2PRV3"/>
<keyword evidence="4" id="KW-0862">Zinc</keyword>
<reference evidence="6" key="1">
    <citation type="journal article" date="2021" name="PeerJ">
        <title>Extensive microbial diversity within the chicken gut microbiome revealed by metagenomics and culture.</title>
        <authorList>
            <person name="Gilroy R."/>
            <person name="Ravi A."/>
            <person name="Getino M."/>
            <person name="Pursley I."/>
            <person name="Horton D.L."/>
            <person name="Alikhan N.F."/>
            <person name="Baker D."/>
            <person name="Gharbi K."/>
            <person name="Hall N."/>
            <person name="Watson M."/>
            <person name="Adriaenssens E.M."/>
            <person name="Foster-Nyarko E."/>
            <person name="Jarju S."/>
            <person name="Secka A."/>
            <person name="Antonio M."/>
            <person name="Oren A."/>
            <person name="Chaudhuri R.R."/>
            <person name="La Ragione R."/>
            <person name="Hildebrand F."/>
            <person name="Pallen M.J."/>
        </authorList>
    </citation>
    <scope>NUCLEOTIDE SEQUENCE</scope>
    <source>
        <strain evidence="6">ChiBcec2-3848</strain>
    </source>
</reference>
<dbReference type="PANTHER" id="PTHR37326:SF1">
    <property type="entry name" value="BLL3975 PROTEIN"/>
    <property type="match status" value="1"/>
</dbReference>
<dbReference type="PANTHER" id="PTHR37326">
    <property type="entry name" value="BLL3975 PROTEIN"/>
    <property type="match status" value="1"/>
</dbReference>
<evidence type="ECO:0000256" key="2">
    <source>
        <dbReference type="ARBA" id="ARBA00022723"/>
    </source>
</evidence>
<dbReference type="EMBL" id="DWVZ01000184">
    <property type="protein sequence ID" value="HJC64551.1"/>
    <property type="molecule type" value="Genomic_DNA"/>
</dbReference>
<dbReference type="InterPro" id="IPR055438">
    <property type="entry name" value="AstE_AspA_cat"/>
</dbReference>
<accession>A0A9D2PRV3</accession>
<evidence type="ECO:0000256" key="4">
    <source>
        <dbReference type="ARBA" id="ARBA00022833"/>
    </source>
</evidence>
<evidence type="ECO:0000256" key="3">
    <source>
        <dbReference type="ARBA" id="ARBA00022801"/>
    </source>
</evidence>
<protein>
    <submittedName>
        <fullName evidence="6">Succinylglutamate desuccinylase/aspartoacylase family protein</fullName>
    </submittedName>
</protein>
<name>A0A9D2PRV3_9FIRM</name>
<comment type="cofactor">
    <cofactor evidence="1">
        <name>Zn(2+)</name>
        <dbReference type="ChEBI" id="CHEBI:29105"/>
    </cofactor>
</comment>
<evidence type="ECO:0000259" key="5">
    <source>
        <dbReference type="Pfam" id="PF24827"/>
    </source>
</evidence>
<proteinExistence type="predicted"/>
<dbReference type="SUPFAM" id="SSF53187">
    <property type="entry name" value="Zn-dependent exopeptidases"/>
    <property type="match status" value="1"/>
</dbReference>